<dbReference type="InterPro" id="IPR036890">
    <property type="entry name" value="HATPase_C_sf"/>
</dbReference>
<keyword evidence="15" id="KW-1185">Reference proteome</keyword>
<evidence type="ECO:0000256" key="5">
    <source>
        <dbReference type="ARBA" id="ARBA00022679"/>
    </source>
</evidence>
<dbReference type="PRINTS" id="PR00344">
    <property type="entry name" value="BCTRLSENSOR"/>
</dbReference>
<dbReference type="CDD" id="cd00082">
    <property type="entry name" value="HisKA"/>
    <property type="match status" value="1"/>
</dbReference>
<evidence type="ECO:0000256" key="4">
    <source>
        <dbReference type="ARBA" id="ARBA00022553"/>
    </source>
</evidence>
<dbReference type="RefSeq" id="WP_300953294.1">
    <property type="nucleotide sequence ID" value="NZ_JAUHJQ010000006.1"/>
</dbReference>
<evidence type="ECO:0000256" key="6">
    <source>
        <dbReference type="ARBA" id="ARBA00022692"/>
    </source>
</evidence>
<name>A0ABT8FHN2_9ACTN</name>
<reference evidence="14" key="1">
    <citation type="submission" date="2023-06" db="EMBL/GenBank/DDBJ databases">
        <title>Draft genome sequence of Nocardioides sp. SOB77.</title>
        <authorList>
            <person name="Zhang G."/>
        </authorList>
    </citation>
    <scope>NUCLEOTIDE SEQUENCE</scope>
    <source>
        <strain evidence="14">SOB77</strain>
    </source>
</reference>
<keyword evidence="9" id="KW-0902">Two-component regulatory system</keyword>
<dbReference type="Pfam" id="PF00512">
    <property type="entry name" value="HisKA"/>
    <property type="match status" value="1"/>
</dbReference>
<dbReference type="CDD" id="cd00075">
    <property type="entry name" value="HATPase"/>
    <property type="match status" value="1"/>
</dbReference>
<keyword evidence="7 14" id="KW-0418">Kinase</keyword>
<dbReference type="InterPro" id="IPR004358">
    <property type="entry name" value="Sig_transdc_His_kin-like_C"/>
</dbReference>
<evidence type="ECO:0000256" key="2">
    <source>
        <dbReference type="ARBA" id="ARBA00004236"/>
    </source>
</evidence>
<protein>
    <recommendedName>
        <fullName evidence="3">histidine kinase</fullName>
        <ecNumber evidence="3">2.7.13.3</ecNumber>
    </recommendedName>
</protein>
<evidence type="ECO:0000256" key="11">
    <source>
        <dbReference type="SAM" id="Phobius"/>
    </source>
</evidence>
<feature type="domain" description="HAMP" evidence="13">
    <location>
        <begin position="184"/>
        <end position="237"/>
    </location>
</feature>
<comment type="catalytic activity">
    <reaction evidence="1">
        <text>ATP + protein L-histidine = ADP + protein N-phospho-L-histidine.</text>
        <dbReference type="EC" id="2.7.13.3"/>
    </reaction>
</comment>
<dbReference type="PROSITE" id="PS50109">
    <property type="entry name" value="HIS_KIN"/>
    <property type="match status" value="1"/>
</dbReference>
<dbReference type="CDD" id="cd06225">
    <property type="entry name" value="HAMP"/>
    <property type="match status" value="1"/>
</dbReference>
<evidence type="ECO:0000256" key="1">
    <source>
        <dbReference type="ARBA" id="ARBA00000085"/>
    </source>
</evidence>
<feature type="domain" description="Histidine kinase" evidence="12">
    <location>
        <begin position="245"/>
        <end position="454"/>
    </location>
</feature>
<evidence type="ECO:0000259" key="13">
    <source>
        <dbReference type="PROSITE" id="PS50885"/>
    </source>
</evidence>
<dbReference type="Proteomes" id="UP001168620">
    <property type="component" value="Unassembled WGS sequence"/>
</dbReference>
<sequence length="463" mass="48323">MAEPRAGRWAGRASVRLRTTAAAVLVVAVVLVLGALVLVALVRGSLRGGVESTAEQRAAELVAQVEASGVPPSGLAGDDVEDDDLEDVVWQVLDEDGRVVAASQPLARALPGDADGDEADLPGADAAYVVVTEDADGGDASYDVVVAASLEDVEESTDALVAPLVVGLPLVLLLVGATTWLVAGRALAPVERIRREVEGITGDRLDRRVPEPSARDEVRRLAVTMNAMLARLQASSDRQQQFVADASHELRSPLASIRQTAEVAREHPGALPEGELAEAVLEESVRMQRLVEQLLVLTRADEGALARTHRDVDLDDLALTEARRVRRRGLVVDTTAVGAARVQGDPLALAQVVRNLVDNAARHAALRVAVAVTEQAGAVALVVEDDGAGIAEGDRERVFERFVRLDDARARDAGGSGLGLAIVRETVAAHGGTVAASASPLGGARFTVRLPGGSAGPAAPRRT</sequence>
<dbReference type="Gene3D" id="1.10.287.130">
    <property type="match status" value="1"/>
</dbReference>
<evidence type="ECO:0000256" key="8">
    <source>
        <dbReference type="ARBA" id="ARBA00022989"/>
    </source>
</evidence>
<dbReference type="InterPro" id="IPR003660">
    <property type="entry name" value="HAMP_dom"/>
</dbReference>
<dbReference type="InterPro" id="IPR050428">
    <property type="entry name" value="TCS_sensor_his_kinase"/>
</dbReference>
<evidence type="ECO:0000256" key="10">
    <source>
        <dbReference type="ARBA" id="ARBA00023136"/>
    </source>
</evidence>
<dbReference type="PROSITE" id="PS50885">
    <property type="entry name" value="HAMP"/>
    <property type="match status" value="1"/>
</dbReference>
<comment type="subcellular location">
    <subcellularLocation>
        <location evidence="2">Cell membrane</location>
    </subcellularLocation>
</comment>
<evidence type="ECO:0000259" key="12">
    <source>
        <dbReference type="PROSITE" id="PS50109"/>
    </source>
</evidence>
<dbReference type="EC" id="2.7.13.3" evidence="3"/>
<evidence type="ECO:0000256" key="9">
    <source>
        <dbReference type="ARBA" id="ARBA00023012"/>
    </source>
</evidence>
<dbReference type="Gene3D" id="3.30.565.10">
    <property type="entry name" value="Histidine kinase-like ATPase, C-terminal domain"/>
    <property type="match status" value="1"/>
</dbReference>
<evidence type="ECO:0000313" key="14">
    <source>
        <dbReference type="EMBL" id="MDN4174196.1"/>
    </source>
</evidence>
<dbReference type="SUPFAM" id="SSF55874">
    <property type="entry name" value="ATPase domain of HSP90 chaperone/DNA topoisomerase II/histidine kinase"/>
    <property type="match status" value="1"/>
</dbReference>
<feature type="transmembrane region" description="Helical" evidence="11">
    <location>
        <begin position="21"/>
        <end position="42"/>
    </location>
</feature>
<evidence type="ECO:0000313" key="15">
    <source>
        <dbReference type="Proteomes" id="UP001168620"/>
    </source>
</evidence>
<dbReference type="SMART" id="SM00387">
    <property type="entry name" value="HATPase_c"/>
    <property type="match status" value="1"/>
</dbReference>
<dbReference type="PANTHER" id="PTHR45436:SF5">
    <property type="entry name" value="SENSOR HISTIDINE KINASE TRCS"/>
    <property type="match status" value="1"/>
</dbReference>
<dbReference type="SMART" id="SM00304">
    <property type="entry name" value="HAMP"/>
    <property type="match status" value="1"/>
</dbReference>
<keyword evidence="8 11" id="KW-1133">Transmembrane helix</keyword>
<comment type="caution">
    <text evidence="14">The sequence shown here is derived from an EMBL/GenBank/DDBJ whole genome shotgun (WGS) entry which is preliminary data.</text>
</comment>
<dbReference type="SMART" id="SM00388">
    <property type="entry name" value="HisKA"/>
    <property type="match status" value="1"/>
</dbReference>
<keyword evidence="6 11" id="KW-0812">Transmembrane</keyword>
<dbReference type="InterPro" id="IPR036097">
    <property type="entry name" value="HisK_dim/P_sf"/>
</dbReference>
<dbReference type="SUPFAM" id="SSF47384">
    <property type="entry name" value="Homodimeric domain of signal transducing histidine kinase"/>
    <property type="match status" value="1"/>
</dbReference>
<dbReference type="PANTHER" id="PTHR45436">
    <property type="entry name" value="SENSOR HISTIDINE KINASE YKOH"/>
    <property type="match status" value="1"/>
</dbReference>
<dbReference type="InterPro" id="IPR003661">
    <property type="entry name" value="HisK_dim/P_dom"/>
</dbReference>
<keyword evidence="5" id="KW-0808">Transferase</keyword>
<dbReference type="InterPro" id="IPR003594">
    <property type="entry name" value="HATPase_dom"/>
</dbReference>
<dbReference type="Gene3D" id="6.10.340.10">
    <property type="match status" value="1"/>
</dbReference>
<dbReference type="Pfam" id="PF00672">
    <property type="entry name" value="HAMP"/>
    <property type="match status" value="1"/>
</dbReference>
<evidence type="ECO:0000256" key="7">
    <source>
        <dbReference type="ARBA" id="ARBA00022777"/>
    </source>
</evidence>
<keyword evidence="10 11" id="KW-0472">Membrane</keyword>
<organism evidence="14 15">
    <name type="scientific">Nocardioides oceani</name>
    <dbReference type="NCBI Taxonomy" id="3058369"/>
    <lineage>
        <taxon>Bacteria</taxon>
        <taxon>Bacillati</taxon>
        <taxon>Actinomycetota</taxon>
        <taxon>Actinomycetes</taxon>
        <taxon>Propionibacteriales</taxon>
        <taxon>Nocardioidaceae</taxon>
        <taxon>Nocardioides</taxon>
    </lineage>
</organism>
<proteinExistence type="predicted"/>
<gene>
    <name evidence="14" type="ORF">QWY28_14630</name>
</gene>
<dbReference type="SUPFAM" id="SSF158472">
    <property type="entry name" value="HAMP domain-like"/>
    <property type="match status" value="1"/>
</dbReference>
<dbReference type="EMBL" id="JAUHJQ010000006">
    <property type="protein sequence ID" value="MDN4174196.1"/>
    <property type="molecule type" value="Genomic_DNA"/>
</dbReference>
<dbReference type="Pfam" id="PF02518">
    <property type="entry name" value="HATPase_c"/>
    <property type="match status" value="1"/>
</dbReference>
<keyword evidence="4" id="KW-0597">Phosphoprotein</keyword>
<dbReference type="InterPro" id="IPR005467">
    <property type="entry name" value="His_kinase_dom"/>
</dbReference>
<dbReference type="GO" id="GO:0016301">
    <property type="term" value="F:kinase activity"/>
    <property type="evidence" value="ECO:0007669"/>
    <property type="project" value="UniProtKB-KW"/>
</dbReference>
<evidence type="ECO:0000256" key="3">
    <source>
        <dbReference type="ARBA" id="ARBA00012438"/>
    </source>
</evidence>
<accession>A0ABT8FHN2</accession>